<dbReference type="EMBL" id="WOCE01000015">
    <property type="protein sequence ID" value="KAE9598797.1"/>
    <property type="molecule type" value="Genomic_DNA"/>
</dbReference>
<comment type="caution">
    <text evidence="1">The sequence shown here is derived from an EMBL/GenBank/DDBJ whole genome shotgun (WGS) entry which is preliminary data.</text>
</comment>
<protein>
    <submittedName>
        <fullName evidence="1">Uncharacterized protein</fullName>
    </submittedName>
</protein>
<name>A0A6A4PEM3_LUPAL</name>
<gene>
    <name evidence="1" type="ORF">Lalb_Chr15g0084811</name>
</gene>
<evidence type="ECO:0000313" key="2">
    <source>
        <dbReference type="Proteomes" id="UP000447434"/>
    </source>
</evidence>
<organism evidence="1 2">
    <name type="scientific">Lupinus albus</name>
    <name type="common">White lupine</name>
    <name type="synonym">Lupinus termis</name>
    <dbReference type="NCBI Taxonomy" id="3870"/>
    <lineage>
        <taxon>Eukaryota</taxon>
        <taxon>Viridiplantae</taxon>
        <taxon>Streptophyta</taxon>
        <taxon>Embryophyta</taxon>
        <taxon>Tracheophyta</taxon>
        <taxon>Spermatophyta</taxon>
        <taxon>Magnoliopsida</taxon>
        <taxon>eudicotyledons</taxon>
        <taxon>Gunneridae</taxon>
        <taxon>Pentapetalae</taxon>
        <taxon>rosids</taxon>
        <taxon>fabids</taxon>
        <taxon>Fabales</taxon>
        <taxon>Fabaceae</taxon>
        <taxon>Papilionoideae</taxon>
        <taxon>50 kb inversion clade</taxon>
        <taxon>genistoids sensu lato</taxon>
        <taxon>core genistoids</taxon>
        <taxon>Genisteae</taxon>
        <taxon>Lupinus</taxon>
    </lineage>
</organism>
<proteinExistence type="predicted"/>
<dbReference type="AlphaFoldDB" id="A0A6A4PEM3"/>
<reference evidence="2" key="1">
    <citation type="journal article" date="2020" name="Nat. Commun.">
        <title>Genome sequence of the cluster root forming white lupin.</title>
        <authorList>
            <person name="Hufnagel B."/>
            <person name="Marques A."/>
            <person name="Soriano A."/>
            <person name="Marques L."/>
            <person name="Divol F."/>
            <person name="Doumas P."/>
            <person name="Sallet E."/>
            <person name="Mancinotti D."/>
            <person name="Carrere S."/>
            <person name="Marande W."/>
            <person name="Arribat S."/>
            <person name="Keller J."/>
            <person name="Huneau C."/>
            <person name="Blein T."/>
            <person name="Aime D."/>
            <person name="Laguerre M."/>
            <person name="Taylor J."/>
            <person name="Schubert V."/>
            <person name="Nelson M."/>
            <person name="Geu-Flores F."/>
            <person name="Crespi M."/>
            <person name="Gallardo-Guerrero K."/>
            <person name="Delaux P.-M."/>
            <person name="Salse J."/>
            <person name="Berges H."/>
            <person name="Guyot R."/>
            <person name="Gouzy J."/>
            <person name="Peret B."/>
        </authorList>
    </citation>
    <scope>NUCLEOTIDE SEQUENCE [LARGE SCALE GENOMIC DNA]</scope>
    <source>
        <strain evidence="2">cv. Amiga</strain>
    </source>
</reference>
<keyword evidence="2" id="KW-1185">Reference proteome</keyword>
<accession>A0A6A4PEM3</accession>
<evidence type="ECO:0000313" key="1">
    <source>
        <dbReference type="EMBL" id="KAE9598797.1"/>
    </source>
</evidence>
<dbReference type="Proteomes" id="UP000447434">
    <property type="component" value="Chromosome 15"/>
</dbReference>
<sequence>MSLNTRSISHFYSLPLTGLSDYPLPYINSNLNVEVTFQISIKCGLRPTSTQFSLKPHLSCHPFRQTKEY</sequence>